<sequence>MNKTHAKAMLGLTVKKLLDLKKIMQELYNKKIQSLIYQVVAKRVLKKNWITVIWESKSNYKNICGMLVWLFVQVQYQKTR</sequence>
<dbReference type="EMBL" id="GL636501">
    <property type="protein sequence ID" value="EFW15472.1"/>
    <property type="molecule type" value="Genomic_DNA"/>
</dbReference>
<organism evidence="2">
    <name type="scientific">Coccidioides posadasii (strain RMSCC 757 / Silveira)</name>
    <name type="common">Valley fever fungus</name>
    <dbReference type="NCBI Taxonomy" id="443226"/>
    <lineage>
        <taxon>Eukaryota</taxon>
        <taxon>Fungi</taxon>
        <taxon>Dikarya</taxon>
        <taxon>Ascomycota</taxon>
        <taxon>Pezizomycotina</taxon>
        <taxon>Eurotiomycetes</taxon>
        <taxon>Eurotiomycetidae</taxon>
        <taxon>Onygenales</taxon>
        <taxon>Onygenaceae</taxon>
        <taxon>Coccidioides</taxon>
    </lineage>
</organism>
<evidence type="ECO:0000313" key="1">
    <source>
        <dbReference type="EMBL" id="EFW15472.1"/>
    </source>
</evidence>
<dbReference type="HOGENOM" id="CLU_2589576_0_0_1"/>
<dbReference type="Proteomes" id="UP000002497">
    <property type="component" value="Unassembled WGS sequence"/>
</dbReference>
<dbReference type="AlphaFoldDB" id="E9DEB8"/>
<keyword evidence="2" id="KW-1185">Reference proteome</keyword>
<dbReference type="VEuPathDB" id="FungiDB:CPSG_07909"/>
<reference evidence="2" key="1">
    <citation type="journal article" date="2010" name="Genome Res.">
        <title>Population genomic sequencing of Coccidioides fungi reveals recent hybridization and transposon control.</title>
        <authorList>
            <person name="Neafsey D.E."/>
            <person name="Barker B.M."/>
            <person name="Sharpton T.J."/>
            <person name="Stajich J.E."/>
            <person name="Park D.J."/>
            <person name="Whiston E."/>
            <person name="Hung C.-Y."/>
            <person name="McMahan C."/>
            <person name="White J."/>
            <person name="Sykes S."/>
            <person name="Heiman D."/>
            <person name="Young S."/>
            <person name="Zeng Q."/>
            <person name="Abouelleil A."/>
            <person name="Aftuck L."/>
            <person name="Bessette D."/>
            <person name="Brown A."/>
            <person name="FitzGerald M."/>
            <person name="Lui A."/>
            <person name="Macdonald J.P."/>
            <person name="Priest M."/>
            <person name="Orbach M.J."/>
            <person name="Galgiani J.N."/>
            <person name="Kirkland T.N."/>
            <person name="Cole G.T."/>
            <person name="Birren B.W."/>
            <person name="Henn M.R."/>
            <person name="Taylor J.W."/>
            <person name="Rounsley S.D."/>
        </authorList>
    </citation>
    <scope>NUCLEOTIDE SEQUENCE [LARGE SCALE GENOMIC DNA]</scope>
    <source>
        <strain evidence="2">RMSCC 757 / Silveira</strain>
    </source>
</reference>
<protein>
    <submittedName>
        <fullName evidence="1">Uncharacterized protein</fullName>
    </submittedName>
</protein>
<dbReference type="OMA" id="NKTHAKA"/>
<proteinExistence type="predicted"/>
<accession>E9DEB8</accession>
<gene>
    <name evidence="1" type="ORF">CPSG_07909</name>
</gene>
<name>E9DEB8_COCPS</name>
<reference evidence="2" key="2">
    <citation type="submission" date="2010-03" db="EMBL/GenBank/DDBJ databases">
        <title>The genome sequence of Coccidioides posadasii strain Silveira.</title>
        <authorList>
            <consortium name="The Broad Institute Genome Sequencing Center for Infectious Disease"/>
            <person name="Neafsey D."/>
            <person name="Orbach M."/>
            <person name="Henn M.R."/>
            <person name="Cole G.T."/>
            <person name="Galgiani J."/>
            <person name="Gardner M.J."/>
            <person name="Kirkland T.N."/>
            <person name="Taylor J.W."/>
            <person name="Young S.K."/>
            <person name="Zeng Q."/>
            <person name="Koehrsen M."/>
            <person name="Alvarado L."/>
            <person name="Berlin A."/>
            <person name="Borenstein D."/>
            <person name="Chapman S.B."/>
            <person name="Chen Z."/>
            <person name="Engels R."/>
            <person name="Freedman E."/>
            <person name="Gellesch M."/>
            <person name="Goldberg J."/>
            <person name="Griggs A."/>
            <person name="Gujja S."/>
            <person name="Heilman E."/>
            <person name="Heiman D."/>
            <person name="Howarth C."/>
            <person name="Jen D."/>
            <person name="Larson L."/>
            <person name="Mehta T."/>
            <person name="Neiman D."/>
            <person name="Park D."/>
            <person name="Pearson M."/>
            <person name="Richards J."/>
            <person name="Roberts A."/>
            <person name="Saif S."/>
            <person name="Shea T."/>
            <person name="Shenoy N."/>
            <person name="Sisk P."/>
            <person name="Stolte C."/>
            <person name="Sykes S."/>
            <person name="Walk T."/>
            <person name="White J."/>
            <person name="Yandava C."/>
            <person name="Haas B."/>
            <person name="Nusbaum C."/>
            <person name="Birren B."/>
        </authorList>
    </citation>
    <scope>NUCLEOTIDE SEQUENCE [LARGE SCALE GENOMIC DNA]</scope>
    <source>
        <strain evidence="2">RMSCC 757 / Silveira</strain>
    </source>
</reference>
<evidence type="ECO:0000313" key="2">
    <source>
        <dbReference type="Proteomes" id="UP000002497"/>
    </source>
</evidence>